<keyword evidence="4 8" id="KW-0812">Transmembrane</keyword>
<dbReference type="GO" id="GO:0006811">
    <property type="term" value="P:monoatomic ion transport"/>
    <property type="evidence" value="ECO:0007669"/>
    <property type="project" value="UniProtKB-KW"/>
</dbReference>
<reference evidence="10" key="2">
    <citation type="submission" date="2020-01" db="EMBL/GenBank/DDBJ databases">
        <authorList>
            <person name="Korhonen P.K.K."/>
            <person name="Guangxu M.G."/>
            <person name="Wang T.W."/>
            <person name="Stroehlein A.J.S."/>
            <person name="Young N.D."/>
            <person name="Ang C.-S.A."/>
            <person name="Fernando D.W.F."/>
            <person name="Lu H.L."/>
            <person name="Taylor S.T."/>
            <person name="Ehtesham M.E.M."/>
            <person name="Najaraj S.H.N."/>
            <person name="Harsha G.H.G."/>
            <person name="Madugundu A.M."/>
            <person name="Renuse S.R."/>
            <person name="Holt D.H."/>
            <person name="Pandey A.P."/>
            <person name="Papenfuss A.P."/>
            <person name="Gasser R.B.G."/>
            <person name="Fischer K.F."/>
        </authorList>
    </citation>
    <scope>NUCLEOTIDE SEQUENCE</scope>
    <source>
        <strain evidence="10">SSS_KF_BRIS2020</strain>
    </source>
</reference>
<dbReference type="InterPro" id="IPR036259">
    <property type="entry name" value="MFS_trans_sf"/>
</dbReference>
<feature type="transmembrane region" description="Helical" evidence="8">
    <location>
        <begin position="410"/>
        <end position="429"/>
    </location>
</feature>
<dbReference type="Pfam" id="PF03137">
    <property type="entry name" value="OATP"/>
    <property type="match status" value="1"/>
</dbReference>
<accession>A0A834VHZ4</accession>
<evidence type="ECO:0000256" key="6">
    <source>
        <dbReference type="ARBA" id="ARBA00023136"/>
    </source>
</evidence>
<feature type="transmembrane region" description="Helical" evidence="8">
    <location>
        <begin position="275"/>
        <end position="296"/>
    </location>
</feature>
<evidence type="ECO:0000256" key="8">
    <source>
        <dbReference type="RuleBase" id="RU362056"/>
    </source>
</evidence>
<feature type="transmembrane region" description="Helical" evidence="8">
    <location>
        <begin position="188"/>
        <end position="217"/>
    </location>
</feature>
<dbReference type="PROSITE" id="PS51465">
    <property type="entry name" value="KAZAL_2"/>
    <property type="match status" value="1"/>
</dbReference>
<keyword evidence="8" id="KW-0406">Ion transport</keyword>
<dbReference type="EMBL" id="WVUK01000053">
    <property type="protein sequence ID" value="KAF7494263.1"/>
    <property type="molecule type" value="Genomic_DNA"/>
</dbReference>
<feature type="transmembrane region" description="Helical" evidence="8">
    <location>
        <begin position="123"/>
        <end position="145"/>
    </location>
</feature>
<dbReference type="PANTHER" id="PTHR11388:SF76">
    <property type="entry name" value="SOLUTE CARRIER ORGANIC ANION TRANSPORTER FAMILY MEMBER"/>
    <property type="match status" value="1"/>
</dbReference>
<organism evidence="10">
    <name type="scientific">Sarcoptes scabiei</name>
    <name type="common">Itch mite</name>
    <name type="synonym">Acarus scabiei</name>
    <dbReference type="NCBI Taxonomy" id="52283"/>
    <lineage>
        <taxon>Eukaryota</taxon>
        <taxon>Metazoa</taxon>
        <taxon>Ecdysozoa</taxon>
        <taxon>Arthropoda</taxon>
        <taxon>Chelicerata</taxon>
        <taxon>Arachnida</taxon>
        <taxon>Acari</taxon>
        <taxon>Acariformes</taxon>
        <taxon>Sarcoptiformes</taxon>
        <taxon>Astigmata</taxon>
        <taxon>Psoroptidia</taxon>
        <taxon>Sarcoptoidea</taxon>
        <taxon>Sarcoptidae</taxon>
        <taxon>Sarcoptinae</taxon>
        <taxon>Sarcoptes</taxon>
    </lineage>
</organism>
<keyword evidence="3" id="KW-1003">Cell membrane</keyword>
<dbReference type="Gene3D" id="1.20.1250.20">
    <property type="entry name" value="MFS general substrate transporter like domains"/>
    <property type="match status" value="1"/>
</dbReference>
<feature type="transmembrane region" description="Helical" evidence="8">
    <location>
        <begin position="238"/>
        <end position="255"/>
    </location>
</feature>
<evidence type="ECO:0000256" key="7">
    <source>
        <dbReference type="ARBA" id="ARBA00023157"/>
    </source>
</evidence>
<keyword evidence="8" id="KW-0813">Transport</keyword>
<dbReference type="GO" id="GO:0043252">
    <property type="term" value="P:sodium-independent organic anion transport"/>
    <property type="evidence" value="ECO:0007669"/>
    <property type="project" value="TreeGrafter"/>
</dbReference>
<feature type="transmembrane region" description="Helical" evidence="8">
    <location>
        <begin position="337"/>
        <end position="358"/>
    </location>
</feature>
<keyword evidence="12" id="KW-1185">Reference proteome</keyword>
<feature type="transmembrane region" description="Helical" evidence="8">
    <location>
        <begin position="92"/>
        <end position="111"/>
    </location>
</feature>
<comment type="subcellular location">
    <subcellularLocation>
        <location evidence="1 8">Cell membrane</location>
        <topology evidence="1 8">Multi-pass membrane protein</topology>
    </subcellularLocation>
</comment>
<dbReference type="CDD" id="cd17336">
    <property type="entry name" value="MFS_SLCO_OATP"/>
    <property type="match status" value="1"/>
</dbReference>
<keyword evidence="7" id="KW-1015">Disulfide bond</keyword>
<comment type="similarity">
    <text evidence="2 8">Belongs to the organo anion transporter (TC 2.A.60) family.</text>
</comment>
<dbReference type="NCBIfam" id="TIGR00805">
    <property type="entry name" value="oat"/>
    <property type="match status" value="1"/>
</dbReference>
<dbReference type="Pfam" id="PF07648">
    <property type="entry name" value="Kazal_2"/>
    <property type="match status" value="1"/>
</dbReference>
<dbReference type="EnsemblMetazoa" id="SSS_5345s_mrna">
    <property type="protein sequence ID" value="KAF7494263.1"/>
    <property type="gene ID" value="SSS_5345"/>
</dbReference>
<dbReference type="GO" id="GO:0015347">
    <property type="term" value="F:sodium-independent organic anion transmembrane transporter activity"/>
    <property type="evidence" value="ECO:0007669"/>
    <property type="project" value="TreeGrafter"/>
</dbReference>
<evidence type="ECO:0000313" key="12">
    <source>
        <dbReference type="Proteomes" id="UP000070412"/>
    </source>
</evidence>
<reference evidence="11" key="3">
    <citation type="submission" date="2022-06" db="UniProtKB">
        <authorList>
            <consortium name="EnsemblMetazoa"/>
        </authorList>
    </citation>
    <scope>IDENTIFICATION</scope>
</reference>
<evidence type="ECO:0000313" key="10">
    <source>
        <dbReference type="EMBL" id="KAF7494263.1"/>
    </source>
</evidence>
<gene>
    <name evidence="10" type="ORF">SSS_5345</name>
</gene>
<evidence type="ECO:0000313" key="11">
    <source>
        <dbReference type="EnsemblMetazoa" id="KAF7494263.1"/>
    </source>
</evidence>
<name>A0A834VHZ4_SARSC</name>
<dbReference type="InterPro" id="IPR002350">
    <property type="entry name" value="Kazal_dom"/>
</dbReference>
<dbReference type="OMA" id="SMSLAYF"/>
<evidence type="ECO:0000256" key="4">
    <source>
        <dbReference type="ARBA" id="ARBA00022692"/>
    </source>
</evidence>
<sequence>MAKNNQNSNSSNDFDASVVPASIKLRSETILSGQEVTCGIGGFKPQWMQPFASTNFFVINFSILAILQGALFTYMVGIISTLEKRYAFETKISGFILIADNLSQMFISPIVGYLGSKYNRSRLIALGELVVAVSCFMSAIPYFLYGTATHLGSQVFNNSTSMTNYDLCVPKDSDVCDVQSGSGGHSTVILAVVILWVACFANGLGYTAFYTIGLPYVDDNIKKKNSPIYLSTISTIRLLGPTLGFVLSSICLRFYENPLLPPSFNNRDPRWIGAWWLGFLILGTLILIFTIPMFLFPKSFIKQSKEERKSESEKLGSEKISTFQDAKRAFLRFSKNSLLICHICGGVFRIIGYLGYYIVKPKYMELQYRQSASSASFFTGATSVATMAIGTMAGGILIRYSKPSARKIAIFVVSVEFLSSLAIFGGMFLQCPTPHFQGLERINPLLVPFDYKSDQCSSGCDCSSEVYQPVCSRDGETNFFSPCFAGCKNAYRLPGSDVLTFHNCSCTQVPNMVTGGLCKNDCNRFPIYIALIALSNTIASTSRTGDTLLTLRSVDPADKSFAMGIMGTIFAVFAFIPYPLIFGAIIDSTCMIWEKSCGKTGNCWLYDIDKYRIYMHLSAFMFLMIGVMFEIGTVCLAGRIKNLYDDDESMEMKEIDEKKNKILDPKDFSNEQ</sequence>
<feature type="domain" description="Kazal-like" evidence="9">
    <location>
        <begin position="450"/>
        <end position="508"/>
    </location>
</feature>
<dbReference type="OrthoDB" id="5062115at2759"/>
<evidence type="ECO:0000256" key="2">
    <source>
        <dbReference type="ARBA" id="ARBA00009657"/>
    </source>
</evidence>
<keyword evidence="6 8" id="KW-0472">Membrane</keyword>
<dbReference type="InterPro" id="IPR004156">
    <property type="entry name" value="OATP"/>
</dbReference>
<evidence type="ECO:0000256" key="3">
    <source>
        <dbReference type="ARBA" id="ARBA00022475"/>
    </source>
</evidence>
<dbReference type="PANTHER" id="PTHR11388">
    <property type="entry name" value="ORGANIC ANION TRANSPORTER"/>
    <property type="match status" value="1"/>
</dbReference>
<feature type="transmembrane region" description="Helical" evidence="8">
    <location>
        <begin position="56"/>
        <end position="80"/>
    </location>
</feature>
<feature type="transmembrane region" description="Helical" evidence="8">
    <location>
        <begin position="378"/>
        <end position="398"/>
    </location>
</feature>
<feature type="transmembrane region" description="Helical" evidence="8">
    <location>
        <begin position="561"/>
        <end position="586"/>
    </location>
</feature>
<evidence type="ECO:0000256" key="1">
    <source>
        <dbReference type="ARBA" id="ARBA00004651"/>
    </source>
</evidence>
<proteinExistence type="inferred from homology"/>
<dbReference type="AlphaFoldDB" id="A0A834VHZ4"/>
<evidence type="ECO:0000256" key="5">
    <source>
        <dbReference type="ARBA" id="ARBA00022989"/>
    </source>
</evidence>
<reference evidence="12" key="1">
    <citation type="journal article" date="2020" name="PLoS Negl. Trop. Dis.">
        <title>High-quality nuclear genome for Sarcoptes scabiei-A critical resource for a neglected parasite.</title>
        <authorList>
            <person name="Korhonen P.K."/>
            <person name="Gasser R.B."/>
            <person name="Ma G."/>
            <person name="Wang T."/>
            <person name="Stroehlein A.J."/>
            <person name="Young N.D."/>
            <person name="Ang C.S."/>
            <person name="Fernando D.D."/>
            <person name="Lu H.C."/>
            <person name="Taylor S."/>
            <person name="Reynolds S.L."/>
            <person name="Mofiz E."/>
            <person name="Najaraj S.H."/>
            <person name="Gowda H."/>
            <person name="Madugundu A."/>
            <person name="Renuse S."/>
            <person name="Holt D."/>
            <person name="Pandey A."/>
            <person name="Papenfuss A.T."/>
            <person name="Fischer K."/>
        </authorList>
    </citation>
    <scope>NUCLEOTIDE SEQUENCE [LARGE SCALE GENOMIC DNA]</scope>
</reference>
<keyword evidence="5 8" id="KW-1133">Transmembrane helix</keyword>
<dbReference type="SUPFAM" id="SSF103473">
    <property type="entry name" value="MFS general substrate transporter"/>
    <property type="match status" value="1"/>
</dbReference>
<protein>
    <recommendedName>
        <fullName evidence="8">Solute carrier organic anion transporter family member</fullName>
    </recommendedName>
</protein>
<comment type="caution">
    <text evidence="8">Lacks conserved residue(s) required for the propagation of feature annotation.</text>
</comment>
<dbReference type="GO" id="GO:0016323">
    <property type="term" value="C:basolateral plasma membrane"/>
    <property type="evidence" value="ECO:0007669"/>
    <property type="project" value="TreeGrafter"/>
</dbReference>
<dbReference type="Proteomes" id="UP000070412">
    <property type="component" value="Unassembled WGS sequence"/>
</dbReference>
<evidence type="ECO:0000259" key="9">
    <source>
        <dbReference type="PROSITE" id="PS51465"/>
    </source>
</evidence>
<feature type="transmembrane region" description="Helical" evidence="8">
    <location>
        <begin position="619"/>
        <end position="640"/>
    </location>
</feature>